<keyword evidence="4 5" id="KW-0472">Membrane</keyword>
<evidence type="ECO:0000256" key="2">
    <source>
        <dbReference type="ARBA" id="ARBA00022692"/>
    </source>
</evidence>
<feature type="transmembrane region" description="Helical" evidence="5">
    <location>
        <begin position="260"/>
        <end position="279"/>
    </location>
</feature>
<evidence type="ECO:0000313" key="7">
    <source>
        <dbReference type="Proteomes" id="UP001470230"/>
    </source>
</evidence>
<feature type="transmembrane region" description="Helical" evidence="5">
    <location>
        <begin position="6"/>
        <end position="29"/>
    </location>
</feature>
<feature type="transmembrane region" description="Helical" evidence="5">
    <location>
        <begin position="67"/>
        <end position="87"/>
    </location>
</feature>
<evidence type="ECO:0000313" key="6">
    <source>
        <dbReference type="EMBL" id="KAK8890964.1"/>
    </source>
</evidence>
<comment type="caution">
    <text evidence="6">The sequence shown here is derived from an EMBL/GenBank/DDBJ whole genome shotgun (WGS) entry which is preliminary data.</text>
</comment>
<sequence length="284" mass="32140">MSFFENWAKLFSAIFIFVASLGGILCAFCRFNSFTYFYGESLYVGIFVSVAFFHFLPESFSKDDTSYNRSSLVLSVCFLFFLIIELISRHFSNVLRSPTNLIDVQNDVSTTSSQMQNILIPYLENNGRPITIQESILMASRLFFNSILIGLAMGITKNDDTIFTMVLAVALSKFLEAIALGTRLIGRTNKAVFWIITVLFSFLTPTFTLIANHFLCCKDDVIISICDAISGALFIYIGFSHWQRLFFSPYEYSRTELICMTVLFLLGITIVSIAAINWAHHSDN</sequence>
<evidence type="ECO:0000256" key="5">
    <source>
        <dbReference type="SAM" id="Phobius"/>
    </source>
</evidence>
<evidence type="ECO:0000256" key="4">
    <source>
        <dbReference type="ARBA" id="ARBA00023136"/>
    </source>
</evidence>
<dbReference type="Pfam" id="PF02535">
    <property type="entry name" value="Zip"/>
    <property type="match status" value="1"/>
</dbReference>
<feature type="transmembrane region" description="Helical" evidence="5">
    <location>
        <begin position="36"/>
        <end position="55"/>
    </location>
</feature>
<name>A0ABR2KIJ8_9EUKA</name>
<feature type="transmembrane region" description="Helical" evidence="5">
    <location>
        <begin position="136"/>
        <end position="155"/>
    </location>
</feature>
<dbReference type="InterPro" id="IPR003689">
    <property type="entry name" value="ZIP"/>
</dbReference>
<feature type="transmembrane region" description="Helical" evidence="5">
    <location>
        <begin position="161"/>
        <end position="180"/>
    </location>
</feature>
<proteinExistence type="predicted"/>
<comment type="subcellular location">
    <subcellularLocation>
        <location evidence="1">Membrane</location>
        <topology evidence="1">Multi-pass membrane protein</topology>
    </subcellularLocation>
</comment>
<evidence type="ECO:0000256" key="1">
    <source>
        <dbReference type="ARBA" id="ARBA00004141"/>
    </source>
</evidence>
<organism evidence="6 7">
    <name type="scientific">Tritrichomonas musculus</name>
    <dbReference type="NCBI Taxonomy" id="1915356"/>
    <lineage>
        <taxon>Eukaryota</taxon>
        <taxon>Metamonada</taxon>
        <taxon>Parabasalia</taxon>
        <taxon>Tritrichomonadida</taxon>
        <taxon>Tritrichomonadidae</taxon>
        <taxon>Tritrichomonas</taxon>
    </lineage>
</organism>
<dbReference type="PANTHER" id="PTHR11040:SF44">
    <property type="entry name" value="PROTEIN ZNTC-RELATED"/>
    <property type="match status" value="1"/>
</dbReference>
<dbReference type="EMBL" id="JAPFFF010000004">
    <property type="protein sequence ID" value="KAK8890964.1"/>
    <property type="molecule type" value="Genomic_DNA"/>
</dbReference>
<keyword evidence="3 5" id="KW-1133">Transmembrane helix</keyword>
<keyword evidence="2 5" id="KW-0812">Transmembrane</keyword>
<evidence type="ECO:0008006" key="8">
    <source>
        <dbReference type="Google" id="ProtNLM"/>
    </source>
</evidence>
<keyword evidence="7" id="KW-1185">Reference proteome</keyword>
<gene>
    <name evidence="6" type="ORF">M9Y10_028165</name>
</gene>
<dbReference type="Proteomes" id="UP001470230">
    <property type="component" value="Unassembled WGS sequence"/>
</dbReference>
<feature type="transmembrane region" description="Helical" evidence="5">
    <location>
        <begin position="221"/>
        <end position="239"/>
    </location>
</feature>
<dbReference type="PANTHER" id="PTHR11040">
    <property type="entry name" value="ZINC/IRON TRANSPORTER"/>
    <property type="match status" value="1"/>
</dbReference>
<feature type="transmembrane region" description="Helical" evidence="5">
    <location>
        <begin position="192"/>
        <end position="215"/>
    </location>
</feature>
<reference evidence="6 7" key="1">
    <citation type="submission" date="2024-04" db="EMBL/GenBank/DDBJ databases">
        <title>Tritrichomonas musculus Genome.</title>
        <authorList>
            <person name="Alves-Ferreira E."/>
            <person name="Grigg M."/>
            <person name="Lorenzi H."/>
            <person name="Galac M."/>
        </authorList>
    </citation>
    <scope>NUCLEOTIDE SEQUENCE [LARGE SCALE GENOMIC DNA]</scope>
    <source>
        <strain evidence="6 7">EAF2021</strain>
    </source>
</reference>
<protein>
    <recommendedName>
        <fullName evidence="8">ZIP Zinc transporter family protein</fullName>
    </recommendedName>
</protein>
<evidence type="ECO:0000256" key="3">
    <source>
        <dbReference type="ARBA" id="ARBA00022989"/>
    </source>
</evidence>
<accession>A0ABR2KIJ8</accession>